<evidence type="ECO:0000256" key="4">
    <source>
        <dbReference type="ARBA" id="ARBA00022737"/>
    </source>
</evidence>
<comment type="caution">
    <text evidence="12">The sequence shown here is derived from an EMBL/GenBank/DDBJ whole genome shotgun (WGS) entry which is preliminary data.</text>
</comment>
<organism evidence="12 13">
    <name type="scientific">Streblomastix strix</name>
    <dbReference type="NCBI Taxonomy" id="222440"/>
    <lineage>
        <taxon>Eukaryota</taxon>
        <taxon>Metamonada</taxon>
        <taxon>Preaxostyla</taxon>
        <taxon>Oxymonadida</taxon>
        <taxon>Streblomastigidae</taxon>
        <taxon>Streblomastix</taxon>
    </lineage>
</organism>
<proteinExistence type="predicted"/>
<evidence type="ECO:0000256" key="9">
    <source>
        <dbReference type="SAM" id="MobiDB-lite"/>
    </source>
</evidence>
<evidence type="ECO:0000256" key="6">
    <source>
        <dbReference type="ARBA" id="ARBA00023180"/>
    </source>
</evidence>
<feature type="signal peptide" evidence="10">
    <location>
        <begin position="1"/>
        <end position="19"/>
    </location>
</feature>
<name>A0A5J4W517_9EUKA</name>
<evidence type="ECO:0000256" key="7">
    <source>
        <dbReference type="ARBA" id="ARBA00023235"/>
    </source>
</evidence>
<dbReference type="Pfam" id="PF00254">
    <property type="entry name" value="FKBP_C"/>
    <property type="match status" value="1"/>
</dbReference>
<keyword evidence="7 8" id="KW-0413">Isomerase</keyword>
<gene>
    <name evidence="12" type="ORF">EZS28_014466</name>
</gene>
<dbReference type="PROSITE" id="PS50059">
    <property type="entry name" value="FKBP_PPIASE"/>
    <property type="match status" value="1"/>
</dbReference>
<evidence type="ECO:0000256" key="8">
    <source>
        <dbReference type="PROSITE-ProRule" id="PRU00277"/>
    </source>
</evidence>
<keyword evidence="5 8" id="KW-0697">Rotamase</keyword>
<sequence length="208" mass="24133">MKSSALFVILFAVLAICQERHPEGFADHETQEKPRRVEKQTIEKPETCTQRAHFGDKVEVHYDGYLESNGNKFDSSRDRGEPFKFVLGNHEVIRGWEEGINGMCVGEKRKLTIPPRFGYGEKAVGSIPANSILIFDVELIQIDLDHRKQPHIPPRHTPGVYERDIDQIKRPDRPERPERPPRPDRPDFHGRNDKHERPPRPDRPKVEI</sequence>
<dbReference type="PANTHER" id="PTHR46222:SF3">
    <property type="entry name" value="PEPTIDYLPROLYL ISOMERASE"/>
    <property type="match status" value="1"/>
</dbReference>
<dbReference type="InterPro" id="IPR046357">
    <property type="entry name" value="PPIase_dom_sf"/>
</dbReference>
<dbReference type="InterPro" id="IPR052273">
    <property type="entry name" value="PPIase_FKBP"/>
</dbReference>
<protein>
    <recommendedName>
        <fullName evidence="2 8">peptidylprolyl isomerase</fullName>
        <ecNumber evidence="2 8">5.2.1.8</ecNumber>
    </recommendedName>
</protein>
<evidence type="ECO:0000256" key="5">
    <source>
        <dbReference type="ARBA" id="ARBA00023110"/>
    </source>
</evidence>
<dbReference type="AlphaFoldDB" id="A0A5J4W517"/>
<dbReference type="InterPro" id="IPR001179">
    <property type="entry name" value="PPIase_FKBP_dom"/>
</dbReference>
<dbReference type="GO" id="GO:0003755">
    <property type="term" value="F:peptidyl-prolyl cis-trans isomerase activity"/>
    <property type="evidence" value="ECO:0007669"/>
    <property type="project" value="UniProtKB-KW"/>
</dbReference>
<evidence type="ECO:0000313" key="13">
    <source>
        <dbReference type="Proteomes" id="UP000324800"/>
    </source>
</evidence>
<dbReference type="Gene3D" id="3.10.50.40">
    <property type="match status" value="1"/>
</dbReference>
<dbReference type="SUPFAM" id="SSF54534">
    <property type="entry name" value="FKBP-like"/>
    <property type="match status" value="1"/>
</dbReference>
<feature type="compositionally biased region" description="Basic and acidic residues" evidence="9">
    <location>
        <begin position="161"/>
        <end position="208"/>
    </location>
</feature>
<evidence type="ECO:0000259" key="11">
    <source>
        <dbReference type="PROSITE" id="PS50059"/>
    </source>
</evidence>
<feature type="chain" id="PRO_5023834972" description="peptidylprolyl isomerase" evidence="10">
    <location>
        <begin position="20"/>
        <end position="208"/>
    </location>
</feature>
<comment type="catalytic activity">
    <reaction evidence="1 8">
        <text>[protein]-peptidylproline (omega=180) = [protein]-peptidylproline (omega=0)</text>
        <dbReference type="Rhea" id="RHEA:16237"/>
        <dbReference type="Rhea" id="RHEA-COMP:10747"/>
        <dbReference type="Rhea" id="RHEA-COMP:10748"/>
        <dbReference type="ChEBI" id="CHEBI:83833"/>
        <dbReference type="ChEBI" id="CHEBI:83834"/>
        <dbReference type="EC" id="5.2.1.8"/>
    </reaction>
</comment>
<evidence type="ECO:0000256" key="10">
    <source>
        <dbReference type="SAM" id="SignalP"/>
    </source>
</evidence>
<dbReference type="PANTHER" id="PTHR46222">
    <property type="entry name" value="PEPTIDYL-PROLYL CIS-TRANS ISOMERASE FKBP7/14"/>
    <property type="match status" value="1"/>
</dbReference>
<evidence type="ECO:0000256" key="2">
    <source>
        <dbReference type="ARBA" id="ARBA00013194"/>
    </source>
</evidence>
<dbReference type="FunFam" id="3.10.50.40:FF:000006">
    <property type="entry name" value="Peptidyl-prolyl cis-trans isomerase"/>
    <property type="match status" value="1"/>
</dbReference>
<dbReference type="EMBL" id="SNRW01003382">
    <property type="protein sequence ID" value="KAA6390007.1"/>
    <property type="molecule type" value="Genomic_DNA"/>
</dbReference>
<keyword evidence="6" id="KW-0325">Glycoprotein</keyword>
<reference evidence="12 13" key="1">
    <citation type="submission" date="2019-03" db="EMBL/GenBank/DDBJ databases">
        <title>Single cell metagenomics reveals metabolic interactions within the superorganism composed of flagellate Streblomastix strix and complex community of Bacteroidetes bacteria on its surface.</title>
        <authorList>
            <person name="Treitli S.C."/>
            <person name="Kolisko M."/>
            <person name="Husnik F."/>
            <person name="Keeling P."/>
            <person name="Hampl V."/>
        </authorList>
    </citation>
    <scope>NUCLEOTIDE SEQUENCE [LARGE SCALE GENOMIC DNA]</scope>
    <source>
        <strain evidence="12">ST1C</strain>
    </source>
</reference>
<evidence type="ECO:0000256" key="3">
    <source>
        <dbReference type="ARBA" id="ARBA00022729"/>
    </source>
</evidence>
<evidence type="ECO:0000256" key="1">
    <source>
        <dbReference type="ARBA" id="ARBA00000971"/>
    </source>
</evidence>
<feature type="domain" description="PPIase FKBP-type" evidence="11">
    <location>
        <begin position="55"/>
        <end position="143"/>
    </location>
</feature>
<dbReference type="OrthoDB" id="1902587at2759"/>
<keyword evidence="3 10" id="KW-0732">Signal</keyword>
<feature type="region of interest" description="Disordered" evidence="9">
    <location>
        <begin position="148"/>
        <end position="208"/>
    </location>
</feature>
<evidence type="ECO:0000313" key="12">
    <source>
        <dbReference type="EMBL" id="KAA6390007.1"/>
    </source>
</evidence>
<keyword evidence="4" id="KW-0677">Repeat</keyword>
<dbReference type="Proteomes" id="UP000324800">
    <property type="component" value="Unassembled WGS sequence"/>
</dbReference>
<accession>A0A5J4W517</accession>
<dbReference type="EC" id="5.2.1.8" evidence="2 8"/>